<dbReference type="InterPro" id="IPR036709">
    <property type="entry name" value="Autotransporte_beta_dom_sf"/>
</dbReference>
<dbReference type="PANTHER" id="PTHR35037:SF7">
    <property type="entry name" value="AUTOTRANSPORTER"/>
    <property type="match status" value="1"/>
</dbReference>
<proteinExistence type="predicted"/>
<dbReference type="InterPro" id="IPR051551">
    <property type="entry name" value="Autotransporter_adhesion"/>
</dbReference>
<dbReference type="SUPFAM" id="SSF103515">
    <property type="entry name" value="Autotransporter"/>
    <property type="match status" value="1"/>
</dbReference>
<dbReference type="Gene3D" id="2.40.128.130">
    <property type="entry name" value="Autotransporter beta-domain"/>
    <property type="match status" value="1"/>
</dbReference>
<dbReference type="InterPro" id="IPR004899">
    <property type="entry name" value="Pertactin_central"/>
</dbReference>
<dbReference type="GO" id="GO:0019867">
    <property type="term" value="C:outer membrane"/>
    <property type="evidence" value="ECO:0007669"/>
    <property type="project" value="InterPro"/>
</dbReference>
<evidence type="ECO:0000313" key="2">
    <source>
        <dbReference type="EMBL" id="TJQ07966.1"/>
    </source>
</evidence>
<dbReference type="NCBIfam" id="TIGR01414">
    <property type="entry name" value="autotrans_barl"/>
    <property type="match status" value="1"/>
</dbReference>
<dbReference type="EMBL" id="RRGJ01000071">
    <property type="protein sequence ID" value="TJQ07966.1"/>
    <property type="molecule type" value="Genomic_DNA"/>
</dbReference>
<dbReference type="SMART" id="SM00869">
    <property type="entry name" value="Autotransporter"/>
    <property type="match status" value="1"/>
</dbReference>
<dbReference type="Pfam" id="PF16168">
    <property type="entry name" value="AIDA"/>
    <property type="match status" value="2"/>
</dbReference>
<dbReference type="SUPFAM" id="SSF51126">
    <property type="entry name" value="Pectin lyase-like"/>
    <property type="match status" value="1"/>
</dbReference>
<dbReference type="Gene3D" id="2.160.20.20">
    <property type="match status" value="2"/>
</dbReference>
<dbReference type="InterPro" id="IPR006315">
    <property type="entry name" value="OM_autotransptr_brl_dom"/>
</dbReference>
<comment type="caution">
    <text evidence="2">The sequence shown here is derived from an EMBL/GenBank/DDBJ whole genome shotgun (WGS) entry which is preliminary data.</text>
</comment>
<reference evidence="2 3" key="1">
    <citation type="submission" date="2018-12" db="EMBL/GenBank/DDBJ databases">
        <title>Food and Water Safety Consortium.</title>
        <authorList>
            <person name="Tyson S."/>
            <person name="Peterson C.-L."/>
            <person name="Olson A."/>
            <person name="Tyler S."/>
            <person name="Cabral J."/>
            <person name="Lynch T."/>
            <person name="Knox N."/>
            <person name="Van Domselaar G."/>
            <person name="Graham M."/>
        </authorList>
    </citation>
    <scope>NUCLEOTIDE SEQUENCE [LARGE SCALE GENOMIC DNA]</scope>
    <source>
        <strain evidence="2 3">FWSEC0118</strain>
    </source>
</reference>
<accession>A0A0L7AMN6</accession>
<dbReference type="RefSeq" id="WP_000546505.1">
    <property type="nucleotide sequence ID" value="NZ_CP169309.1"/>
</dbReference>
<dbReference type="InterPro" id="IPR005546">
    <property type="entry name" value="Autotransporte_beta"/>
</dbReference>
<dbReference type="Pfam" id="PF03212">
    <property type="entry name" value="Pertactin"/>
    <property type="match status" value="1"/>
</dbReference>
<dbReference type="PROSITE" id="PS51208">
    <property type="entry name" value="AUTOTRANSPORTER"/>
    <property type="match status" value="1"/>
</dbReference>
<dbReference type="InterPro" id="IPR030930">
    <property type="entry name" value="AIDA"/>
</dbReference>
<evidence type="ECO:0000313" key="3">
    <source>
        <dbReference type="Proteomes" id="UP000309937"/>
    </source>
</evidence>
<evidence type="ECO:0000256" key="1">
    <source>
        <dbReference type="ARBA" id="ARBA00022729"/>
    </source>
</evidence>
<name>A0A0L7AMN6_ECOLX</name>
<gene>
    <name evidence="2" type="ORF">C9Z68_24325</name>
</gene>
<dbReference type="InterPro" id="IPR003991">
    <property type="entry name" value="Pertactin_virulence_factor"/>
</dbReference>
<protein>
    <submittedName>
        <fullName evidence="2">Autotransporter outer membrane beta-barrel domain-containing protein</fullName>
    </submittedName>
</protein>
<keyword evidence="1" id="KW-0732">Signal</keyword>
<organism evidence="2 3">
    <name type="scientific">Escherichia coli</name>
    <dbReference type="NCBI Taxonomy" id="562"/>
    <lineage>
        <taxon>Bacteria</taxon>
        <taxon>Pseudomonadati</taxon>
        <taxon>Pseudomonadota</taxon>
        <taxon>Gammaproteobacteria</taxon>
        <taxon>Enterobacterales</taxon>
        <taxon>Enterobacteriaceae</taxon>
        <taxon>Escherichia</taxon>
    </lineage>
</organism>
<dbReference type="NCBIfam" id="TIGR04415">
    <property type="entry name" value="O_hepto_targRPT"/>
    <property type="match status" value="2"/>
</dbReference>
<dbReference type="InterPro" id="IPR012332">
    <property type="entry name" value="Autotransporter_pectin_lyase_C"/>
</dbReference>
<dbReference type="CDD" id="cd01343">
    <property type="entry name" value="PL1_Passenger_AT"/>
    <property type="match status" value="1"/>
</dbReference>
<dbReference type="Proteomes" id="UP000309937">
    <property type="component" value="Unassembled WGS sequence"/>
</dbReference>
<dbReference type="Pfam" id="PF03797">
    <property type="entry name" value="Autotransporter"/>
    <property type="match status" value="1"/>
</dbReference>
<dbReference type="PRINTS" id="PR01484">
    <property type="entry name" value="PRTACTNFAMLY"/>
</dbReference>
<dbReference type="InterPro" id="IPR011050">
    <property type="entry name" value="Pectin_lyase_fold/virulence"/>
</dbReference>
<dbReference type="AlphaFoldDB" id="A0A0L7AMN6"/>
<sequence length="864" mass="91437">MHHSGSVSLCRSAISVLVATALYSPIALASTVEYGTTVDGVVLEKDIQLVYGTANNTKITPSGEQHIKECGVSNNAEINGGYQYIEAYGSAEYSVLNDGYQIVQLGGAANQTTINNGVLQVYGAANEATIKGGRLLVETEGIAIFAVIEKGGLLEVKDGGLAFAVDQKAGGAIKTTTRVMEVFGTNRLGQFDIKDGVANNMLLENGGSLRVEENDFAYNTTVDSGGLLEVMDGGTATGVDKKAGGKLIVSTNALEVSGTNSKGQFSIKDGVSKNYELDDGSGLIVMEGTQAIDTILDEHATMQSLGRDTGTRVQAHAVYDLGRSVQNGSIKYSSNAISENMVIDNGRANVWTGTMVNVTVRGNEGIIDAMALELNFYTPATLLGDVVVSDGASLRTHGAVDTSKADVSIEESFWAIIADINNINQNTRLNLANLVMSDGTVVMMAEPVTRSSVTASAENFTTLTTNTLSGNGNFYMRTDMANHQSDQLNVTDQATGNFKIFVTDTGASPAAGDSLTLVTTGGGDAAFTLGNAGGVVDIGTYEYILQDNGNHSWSLAENRTQITPSTTDVLNMAAAQPLVFDAELDTVRERLGSVKGVNYDTAMWSSAINTRNNVTTDAGAGFEQTLTGLTLGIDSRFSREESSTIRGLFFGYSHSDIGFDRGGKGNVDSYTLGAYAGWEHQNGAYVDGVVKVDRFSNTIHGKMSNGATAFGDYNSNGAGAHVESGFRWGEGLWNVRPYLSFTGFTTDGQDYTLSNGMRADVGNTRILRAEAGTAVSYHMDLQNGTTLEPWLKAAVRQEYADSNQVNVNDDGKFNNDVAGTRGVYQAGIRSSFTPTLSGHLSVSYGNGAGVESPWNTQAGVVWTF</sequence>
<dbReference type="PANTHER" id="PTHR35037">
    <property type="entry name" value="C-TERMINAL REGION OF AIDA-LIKE PROTEIN"/>
    <property type="match status" value="1"/>
</dbReference>